<comment type="subcellular location">
    <subcellularLocation>
        <location evidence="1">Membrane</location>
        <topology evidence="1">Multi-pass membrane protein</topology>
    </subcellularLocation>
</comment>
<dbReference type="Pfam" id="PF00520">
    <property type="entry name" value="Ion_trans"/>
    <property type="match status" value="1"/>
</dbReference>
<evidence type="ECO:0000259" key="7">
    <source>
        <dbReference type="Pfam" id="PF00520"/>
    </source>
</evidence>
<evidence type="ECO:0000256" key="3">
    <source>
        <dbReference type="ARBA" id="ARBA00022989"/>
    </source>
</evidence>
<reference evidence="8" key="1">
    <citation type="submission" date="2021-02" db="EMBL/GenBank/DDBJ databases">
        <authorList>
            <person name="Dougan E. K."/>
            <person name="Rhodes N."/>
            <person name="Thang M."/>
            <person name="Chan C."/>
        </authorList>
    </citation>
    <scope>NUCLEOTIDE SEQUENCE</scope>
</reference>
<dbReference type="Gene3D" id="1.10.287.70">
    <property type="match status" value="1"/>
</dbReference>
<feature type="transmembrane region" description="Helical" evidence="6">
    <location>
        <begin position="470"/>
        <end position="497"/>
    </location>
</feature>
<name>A0A812KAS8_9DINO</name>
<feature type="region of interest" description="Disordered" evidence="5">
    <location>
        <begin position="544"/>
        <end position="572"/>
    </location>
</feature>
<keyword evidence="4 6" id="KW-0472">Membrane</keyword>
<evidence type="ECO:0000256" key="1">
    <source>
        <dbReference type="ARBA" id="ARBA00004141"/>
    </source>
</evidence>
<dbReference type="GO" id="GO:0035725">
    <property type="term" value="P:sodium ion transmembrane transport"/>
    <property type="evidence" value="ECO:0007669"/>
    <property type="project" value="TreeGrafter"/>
</dbReference>
<dbReference type="SUPFAM" id="SSF81324">
    <property type="entry name" value="Voltage-gated potassium channels"/>
    <property type="match status" value="1"/>
</dbReference>
<evidence type="ECO:0000256" key="5">
    <source>
        <dbReference type="SAM" id="MobiDB-lite"/>
    </source>
</evidence>
<keyword evidence="2 6" id="KW-0812">Transmembrane</keyword>
<dbReference type="Proteomes" id="UP000604046">
    <property type="component" value="Unassembled WGS sequence"/>
</dbReference>
<feature type="region of interest" description="Disordered" evidence="5">
    <location>
        <begin position="204"/>
        <end position="233"/>
    </location>
</feature>
<evidence type="ECO:0000313" key="9">
    <source>
        <dbReference type="Proteomes" id="UP000604046"/>
    </source>
</evidence>
<dbReference type="OrthoDB" id="446954at2759"/>
<dbReference type="GO" id="GO:0098855">
    <property type="term" value="C:HCN channel complex"/>
    <property type="evidence" value="ECO:0007669"/>
    <property type="project" value="TreeGrafter"/>
</dbReference>
<dbReference type="InterPro" id="IPR005821">
    <property type="entry name" value="Ion_trans_dom"/>
</dbReference>
<evidence type="ECO:0000313" key="8">
    <source>
        <dbReference type="EMBL" id="CAE7220484.1"/>
    </source>
</evidence>
<dbReference type="EMBL" id="CAJNDS010000580">
    <property type="protein sequence ID" value="CAE7220484.1"/>
    <property type="molecule type" value="Genomic_DNA"/>
</dbReference>
<comment type="caution">
    <text evidence="8">The sequence shown here is derived from an EMBL/GenBank/DDBJ whole genome shotgun (WGS) entry which is preliminary data.</text>
</comment>
<proteinExistence type="predicted"/>
<feature type="transmembrane region" description="Helical" evidence="6">
    <location>
        <begin position="287"/>
        <end position="312"/>
    </location>
</feature>
<dbReference type="GO" id="GO:0003254">
    <property type="term" value="P:regulation of membrane depolarization"/>
    <property type="evidence" value="ECO:0007669"/>
    <property type="project" value="TreeGrafter"/>
</dbReference>
<feature type="compositionally biased region" description="Polar residues" evidence="5">
    <location>
        <begin position="25"/>
        <end position="48"/>
    </location>
</feature>
<keyword evidence="9" id="KW-1185">Reference proteome</keyword>
<feature type="transmembrane region" description="Helical" evidence="6">
    <location>
        <begin position="395"/>
        <end position="418"/>
    </location>
</feature>
<dbReference type="PANTHER" id="PTHR45689:SF5">
    <property type="entry name" value="I[[H]] CHANNEL, ISOFORM E"/>
    <property type="match status" value="1"/>
</dbReference>
<dbReference type="GO" id="GO:0005249">
    <property type="term" value="F:voltage-gated potassium channel activity"/>
    <property type="evidence" value="ECO:0007669"/>
    <property type="project" value="TreeGrafter"/>
</dbReference>
<keyword evidence="3 6" id="KW-1133">Transmembrane helix</keyword>
<protein>
    <submittedName>
        <fullName evidence="8">Kcnh2 protein</fullName>
    </submittedName>
</protein>
<feature type="region of interest" description="Disordered" evidence="5">
    <location>
        <begin position="84"/>
        <end position="105"/>
    </location>
</feature>
<evidence type="ECO:0000256" key="6">
    <source>
        <dbReference type="SAM" id="Phobius"/>
    </source>
</evidence>
<evidence type="ECO:0000256" key="4">
    <source>
        <dbReference type="ARBA" id="ARBA00023136"/>
    </source>
</evidence>
<evidence type="ECO:0000256" key="2">
    <source>
        <dbReference type="ARBA" id="ARBA00022692"/>
    </source>
</evidence>
<feature type="compositionally biased region" description="Polar residues" evidence="5">
    <location>
        <begin position="209"/>
        <end position="220"/>
    </location>
</feature>
<organism evidence="8 9">
    <name type="scientific">Symbiodinium natans</name>
    <dbReference type="NCBI Taxonomy" id="878477"/>
    <lineage>
        <taxon>Eukaryota</taxon>
        <taxon>Sar</taxon>
        <taxon>Alveolata</taxon>
        <taxon>Dinophyceae</taxon>
        <taxon>Suessiales</taxon>
        <taxon>Symbiodiniaceae</taxon>
        <taxon>Symbiodinium</taxon>
    </lineage>
</organism>
<dbReference type="InterPro" id="IPR051413">
    <property type="entry name" value="K/Na_HCN_channel"/>
</dbReference>
<dbReference type="AlphaFoldDB" id="A0A812KAS8"/>
<feature type="region of interest" description="Disordered" evidence="5">
    <location>
        <begin position="1"/>
        <end position="54"/>
    </location>
</feature>
<gene>
    <name evidence="8" type="primary">Kcnh2</name>
    <name evidence="8" type="ORF">SNAT2548_LOCUS8059</name>
</gene>
<sequence>MSQVPQAQLFSYLPHSEDGKPVRQISETVPSQAPHSHSPFNRQESAPASSGFARRQISAPTAPMMDFWELHRLLGERYEADVKRHPGGAVPHSSLGERSAQQLAERSAQIGLSPKMPAGGPGATAMLKRQPSSLAALRKRRDSELSFAGVDSDAGNPASGHVGFGSTSFQLTSAFKRRSSDDSEVSSFHPLRCWTVRSRSTSGRHKSVKTSTVNSATNPASSSSKKLKGNGSVEGEALDASEQRCILSPNGGFRSVWDFVGLVLLMKDTVDLPLMLVHVYLNELMPFWGTLSTLSVFYWCFDIILAFNTGYLRKGEMVWSRRSIAFHYLRTWFLIDISVTFVDLSLEFLAFAESAAAVQFFRFLRVLRMLRLGKVGQISAFFQDKLESEVAFMEFSLFLVVLSMMLTEHVIACFWLGVGSLEDGGKSWRQRSSLDQESVMMQYLASMRWSLAQLGIGSTNIEAVTTAEGYYTVFVAFVSVIIFSTVISSMTSLVSALHGSRMEEMAQFGILRRFLRQNNIPASLSQRILRFLEFRYHERASTASSSNTPDVLVPGHRAVCSTRNPNPKPPAP</sequence>
<dbReference type="PANTHER" id="PTHR45689">
    <property type="entry name" value="I[[H]] CHANNEL, ISOFORM E"/>
    <property type="match status" value="1"/>
</dbReference>
<feature type="domain" description="Ion transport" evidence="7">
    <location>
        <begin position="255"/>
        <end position="496"/>
    </location>
</feature>
<accession>A0A812KAS8</accession>